<evidence type="ECO:0000313" key="1">
    <source>
        <dbReference type="EMBL" id="MCB8609975.1"/>
    </source>
</evidence>
<proteinExistence type="predicted"/>
<comment type="caution">
    <text evidence="1">The sequence shown here is derived from an EMBL/GenBank/DDBJ whole genome shotgun (WGS) entry which is preliminary data.</text>
</comment>
<sequence>MIPFERIGSKEHAFVGYVDDIRLGSQKTFASIMELDYLVTSASIIA</sequence>
<dbReference type="Proteomes" id="UP001198439">
    <property type="component" value="Unassembled WGS sequence"/>
</dbReference>
<reference evidence="1" key="1">
    <citation type="submission" date="2021-10" db="EMBL/GenBank/DDBJ databases">
        <title>Collection of gut derived symbiotic bacterial strains cultured from healthy donors.</title>
        <authorList>
            <person name="Lin H."/>
            <person name="Littmann E."/>
            <person name="Kohout C."/>
            <person name="Pamer E.G."/>
        </authorList>
    </citation>
    <scope>NUCLEOTIDE SEQUENCE</scope>
    <source>
        <strain evidence="1">DFI.4.48</strain>
    </source>
</reference>
<name>A0AAW4VUN9_9FIRM</name>
<dbReference type="RefSeq" id="WP_227279423.1">
    <property type="nucleotide sequence ID" value="NZ_DBGDQT010000012.1"/>
</dbReference>
<protein>
    <submittedName>
        <fullName evidence="1">Uncharacterized protein</fullName>
    </submittedName>
</protein>
<organism evidence="1 2">
    <name type="scientific">Faecalibacillus faecis</name>
    <dbReference type="NCBI Taxonomy" id="1982628"/>
    <lineage>
        <taxon>Bacteria</taxon>
        <taxon>Bacillati</taxon>
        <taxon>Bacillota</taxon>
        <taxon>Erysipelotrichia</taxon>
        <taxon>Erysipelotrichales</taxon>
        <taxon>Coprobacillaceae</taxon>
        <taxon>Faecalibacillus</taxon>
    </lineage>
</organism>
<accession>A0AAW4VUN9</accession>
<dbReference type="EMBL" id="JAJDKZ010000010">
    <property type="protein sequence ID" value="MCB8609975.1"/>
    <property type="molecule type" value="Genomic_DNA"/>
</dbReference>
<evidence type="ECO:0000313" key="2">
    <source>
        <dbReference type="Proteomes" id="UP001198439"/>
    </source>
</evidence>
<gene>
    <name evidence="1" type="ORF">LJD69_05135</name>
</gene>
<dbReference type="AlphaFoldDB" id="A0AAW4VUN9"/>